<evidence type="ECO:0000256" key="1">
    <source>
        <dbReference type="ARBA" id="ARBA00022694"/>
    </source>
</evidence>
<keyword evidence="2" id="KW-0067">ATP-binding</keyword>
<dbReference type="InterPro" id="IPR008513">
    <property type="entry name" value="tRNA(Met)_cyd_acetate_ligase"/>
</dbReference>
<dbReference type="PANTHER" id="PTHR37825:SF1">
    <property type="entry name" value="TRNA(MET) CYTIDINE ACETATE LIGASE"/>
    <property type="match status" value="1"/>
</dbReference>
<dbReference type="Pfam" id="PF05636">
    <property type="entry name" value="HIGH_NTase1"/>
    <property type="match status" value="1"/>
</dbReference>
<reference evidence="3 4" key="1">
    <citation type="submission" date="2021-10" db="EMBL/GenBank/DDBJ databases">
        <title>Anaerobic single-cell dispensing facilitates the cultivation of human gut bacteria.</title>
        <authorList>
            <person name="Afrizal A."/>
        </authorList>
    </citation>
    <scope>NUCLEOTIDE SEQUENCE [LARGE SCALE GENOMIC DNA]</scope>
    <source>
        <strain evidence="3 4">CLA-AA-H232</strain>
    </source>
</reference>
<feature type="binding site" evidence="2">
    <location>
        <begin position="7"/>
        <end position="20"/>
    </location>
    <ligand>
        <name>ATP</name>
        <dbReference type="ChEBI" id="CHEBI:30616"/>
    </ligand>
</feature>
<feature type="binding site" evidence="2">
    <location>
        <position position="183"/>
    </location>
    <ligand>
        <name>ATP</name>
        <dbReference type="ChEBI" id="CHEBI:30616"/>
    </ligand>
</feature>
<comment type="caution">
    <text evidence="3">The sequence shown here is derived from an EMBL/GenBank/DDBJ whole genome shotgun (WGS) entry which is preliminary data.</text>
</comment>
<dbReference type="GO" id="GO:0006400">
    <property type="term" value="P:tRNA modification"/>
    <property type="evidence" value="ECO:0007669"/>
    <property type="project" value="UniProtKB-UniRule"/>
</dbReference>
<dbReference type="GO" id="GO:0005737">
    <property type="term" value="C:cytoplasm"/>
    <property type="evidence" value="ECO:0007669"/>
    <property type="project" value="UniProtKB-SubCell"/>
</dbReference>
<protein>
    <recommendedName>
        <fullName evidence="2">tRNA(Met) cytidine acetate ligase</fullName>
        <ecNumber evidence="2">6.3.4.-</ecNumber>
    </recommendedName>
</protein>
<dbReference type="GO" id="GO:0005524">
    <property type="term" value="F:ATP binding"/>
    <property type="evidence" value="ECO:0007669"/>
    <property type="project" value="UniProtKB-KW"/>
</dbReference>
<keyword evidence="2" id="KW-0547">Nucleotide-binding</keyword>
<accession>A0AAE3DWY5</accession>
<feature type="binding site" evidence="2">
    <location>
        <position position="100"/>
    </location>
    <ligand>
        <name>ATP</name>
        <dbReference type="ChEBI" id="CHEBI:30616"/>
    </ligand>
</feature>
<evidence type="ECO:0000313" key="4">
    <source>
        <dbReference type="Proteomes" id="UP001198242"/>
    </source>
</evidence>
<dbReference type="AlphaFoldDB" id="A0AAE3DWY5"/>
<keyword evidence="2" id="KW-0963">Cytoplasm</keyword>
<dbReference type="Gene3D" id="3.40.50.620">
    <property type="entry name" value="HUPs"/>
    <property type="match status" value="1"/>
</dbReference>
<comment type="function">
    <text evidence="2">Catalyzes the formation of N(4)-acetylcytidine (ac(4)C) at the wobble position of elongator tRNA(Met), using acetate and ATP as substrates. First activates an acetate ion to form acetyladenylate (Ac-AMP) and then transfers the acetyl group to tRNA to form ac(4)C34.</text>
</comment>
<dbReference type="EMBL" id="JAJEQM010000002">
    <property type="protein sequence ID" value="MCC2209599.1"/>
    <property type="molecule type" value="Genomic_DNA"/>
</dbReference>
<comment type="catalytic activity">
    <reaction evidence="2">
        <text>cytidine(34) in elongator tRNA(Met) + acetate + ATP = N(4)-acetylcytidine(34) in elongator tRNA(Met) + AMP + diphosphate</text>
        <dbReference type="Rhea" id="RHEA:58144"/>
        <dbReference type="Rhea" id="RHEA-COMP:10693"/>
        <dbReference type="Rhea" id="RHEA-COMP:10694"/>
        <dbReference type="ChEBI" id="CHEBI:30089"/>
        <dbReference type="ChEBI" id="CHEBI:30616"/>
        <dbReference type="ChEBI" id="CHEBI:33019"/>
        <dbReference type="ChEBI" id="CHEBI:74900"/>
        <dbReference type="ChEBI" id="CHEBI:82748"/>
        <dbReference type="ChEBI" id="CHEBI:456215"/>
    </reaction>
</comment>
<comment type="caution">
    <text evidence="2">Lacks conserved residue(s) required for the propagation of feature annotation.</text>
</comment>
<dbReference type="EC" id="6.3.4.-" evidence="2"/>
<dbReference type="NCBIfam" id="NF010191">
    <property type="entry name" value="PRK13670.1"/>
    <property type="match status" value="1"/>
</dbReference>
<dbReference type="InterPro" id="IPR014729">
    <property type="entry name" value="Rossmann-like_a/b/a_fold"/>
</dbReference>
<dbReference type="Proteomes" id="UP001198242">
    <property type="component" value="Unassembled WGS sequence"/>
</dbReference>
<keyword evidence="4" id="KW-1185">Reference proteome</keyword>
<proteinExistence type="inferred from homology"/>
<keyword evidence="2" id="KW-0820">tRNA-binding</keyword>
<keyword evidence="2" id="KW-0436">Ligase</keyword>
<feature type="binding site" evidence="2">
    <location>
        <position position="158"/>
    </location>
    <ligand>
        <name>ATP</name>
        <dbReference type="ChEBI" id="CHEBI:30616"/>
    </ligand>
</feature>
<keyword evidence="1 2" id="KW-0819">tRNA processing</keyword>
<dbReference type="HAMAP" id="MF_01539">
    <property type="entry name" value="TmcAL"/>
    <property type="match status" value="1"/>
</dbReference>
<dbReference type="RefSeq" id="WP_308455786.1">
    <property type="nucleotide sequence ID" value="NZ_JAJEQM010000002.1"/>
</dbReference>
<keyword evidence="2" id="KW-0694">RNA-binding</keyword>
<sequence length="387" mass="43186">MNITGIITEYNIFHNGHKYQIDEIKKHSDAVIAVMSGSFVQRGDVAITDKWSRAKMALSGGVDLVIELPVCYALNAAPNFATGGINILNALGVVNNICFGSESGSIDELMSAAELLENENSEISEKIKKYVMGGMSYPNALTKAYSALIPSDILSEPNNILATEYIRALIRSDSKIKPMTVKRHKAGYHDRNLYQNIASATKLREMKRNNENINDFIPYKLEDINCDIPYDISNLDSAIISKLRLMTAEDLQNISEVTEGIENRILSSANMSYSFETLVENVKNKRYTTSKIRRMIISALIGFTKDIYSPMPQYIRILGMNKVGMTILKQAKDTCKVPIITKTADFKEQSPQFNLDVRATNIAMLCNPIPTHRIGNADLKKSPIIMK</sequence>
<comment type="subcellular location">
    <subcellularLocation>
        <location evidence="2">Cytoplasm</location>
    </subcellularLocation>
</comment>
<evidence type="ECO:0000256" key="2">
    <source>
        <dbReference type="HAMAP-Rule" id="MF_01539"/>
    </source>
</evidence>
<dbReference type="GO" id="GO:0016879">
    <property type="term" value="F:ligase activity, forming carbon-nitrogen bonds"/>
    <property type="evidence" value="ECO:0007669"/>
    <property type="project" value="UniProtKB-UniRule"/>
</dbReference>
<comment type="similarity">
    <text evidence="2">Belongs to the TmcAL family.</text>
</comment>
<evidence type="ECO:0000313" key="3">
    <source>
        <dbReference type="EMBL" id="MCC2209599.1"/>
    </source>
</evidence>
<gene>
    <name evidence="2" type="primary">tmcAL</name>
    <name evidence="3" type="ORF">LKE05_02165</name>
</gene>
<organism evidence="3 4">
    <name type="scientific">Hominilimicola fabiformis</name>
    <dbReference type="NCBI Taxonomy" id="2885356"/>
    <lineage>
        <taxon>Bacteria</taxon>
        <taxon>Bacillati</taxon>
        <taxon>Bacillota</taxon>
        <taxon>Clostridia</taxon>
        <taxon>Eubacteriales</taxon>
        <taxon>Oscillospiraceae</taxon>
        <taxon>Hominilimicola</taxon>
    </lineage>
</organism>
<dbReference type="GO" id="GO:0000049">
    <property type="term" value="F:tRNA binding"/>
    <property type="evidence" value="ECO:0007669"/>
    <property type="project" value="UniProtKB-KW"/>
</dbReference>
<dbReference type="PANTHER" id="PTHR37825">
    <property type="entry name" value="TRNA(MET) CYTIDINE ACETATE LIGASE"/>
    <property type="match status" value="1"/>
</dbReference>
<dbReference type="SUPFAM" id="SSF52374">
    <property type="entry name" value="Nucleotidylyl transferase"/>
    <property type="match status" value="1"/>
</dbReference>
<name>A0AAE3DWY5_9FIRM</name>